<dbReference type="SUPFAM" id="SSF48452">
    <property type="entry name" value="TPR-like"/>
    <property type="match status" value="1"/>
</dbReference>
<proteinExistence type="predicted"/>
<sequence>MSGPGRLPVAVKARPGRRPSAYRSRTVDRRRPPSTAVDRRRPPSTAVDRGLRRPPRPRPGGPPHGVGPAPGPCRLLPTPWKRGPTVRFSGKSRLVHTLLAEVRRFRGGALTRGHPDMDTGTPATAGRFGALLHRLRTGAGLSQEELAHAAGVSVRALSYMERGHTRGPQRRSVQALAAALGLDAADTRDLERAASLGRPRPAPVPDPPPPAAVPDAAVPHAVAPVGTPDLLPRAPRGFHGRAAELASLSRAAVGEAPVCLVVGPAGVGKTALVLQWAHHNRQEFPDGRLYADLRGFGDTGEPALMEVLREFLPALGVPHHRIPESANGAAALFRSLAAHRRILVVLDNARDSEQVRPLLPGGRRCVTVVTSRHRLPGLIVTDTARPVAVDVLTPQDGTMLLATVLGTQRVRAEPAAARQLAELCGGLPLALRVAAARLAGRPTWSLGAMAAELSDETRRLSLLDVEDTGVRAALRVTLQQLPPHVSRQFAHLGRHPGTHVDRYAAAALADTDPAAAETSLERLAVAHLVTETTPGRWTMHDLVRLYARSLNAGPDAFKRVLDHYIATALAAVAAAEPGNEDCFPLPADYLPPAAVREFDDRSAAVAWYAAERDDLTQAVAAAHTAGLHDRTWRIALTLWPLIVWRVRDGWVPLLETALEAARADADQHGESRVLSVLGWVLIEEGRIAEALTHLEAASALASRKGDAVAEANALIVLAMARAALGGPDEAATTCERAVELARGAGDRTIERLAMQHLARHWADAGKWRQALDTATEALAFDDRPGTADVPRILLLMVSGEALLGLGHKTEGIGQLDLAAREAETSGYEDGAVRALGALLHVSPDAELRARYDAAVARLTKRT</sequence>
<comment type="caution">
    <text evidence="3">The sequence shown here is derived from an EMBL/GenBank/DDBJ whole genome shotgun (WGS) entry which is preliminary data.</text>
</comment>
<protein>
    <submittedName>
        <fullName evidence="3">Helix-turn-helix domain-containing protein</fullName>
    </submittedName>
</protein>
<dbReference type="Proteomes" id="UP001520654">
    <property type="component" value="Unassembled WGS sequence"/>
</dbReference>
<feature type="region of interest" description="Disordered" evidence="1">
    <location>
        <begin position="1"/>
        <end position="76"/>
    </location>
</feature>
<feature type="compositionally biased region" description="Pro residues" evidence="1">
    <location>
        <begin position="200"/>
        <end position="212"/>
    </location>
</feature>
<organism evidence="3 4">
    <name type="scientific">Streptomyces flavotricini</name>
    <dbReference type="NCBI Taxonomy" id="66888"/>
    <lineage>
        <taxon>Bacteria</taxon>
        <taxon>Bacillati</taxon>
        <taxon>Actinomycetota</taxon>
        <taxon>Actinomycetes</taxon>
        <taxon>Kitasatosporales</taxon>
        <taxon>Streptomycetaceae</taxon>
        <taxon>Streptomyces</taxon>
    </lineage>
</organism>
<dbReference type="PANTHER" id="PTHR47691">
    <property type="entry name" value="REGULATOR-RELATED"/>
    <property type="match status" value="1"/>
</dbReference>
<evidence type="ECO:0000256" key="1">
    <source>
        <dbReference type="SAM" id="MobiDB-lite"/>
    </source>
</evidence>
<dbReference type="Pfam" id="PF00931">
    <property type="entry name" value="NB-ARC"/>
    <property type="match status" value="1"/>
</dbReference>
<evidence type="ECO:0000313" key="3">
    <source>
        <dbReference type="EMBL" id="MCC0100210.1"/>
    </source>
</evidence>
<name>A0ABS8EGC8_9ACTN</name>
<dbReference type="SMART" id="SM00028">
    <property type="entry name" value="TPR"/>
    <property type="match status" value="3"/>
</dbReference>
<dbReference type="PRINTS" id="PR00364">
    <property type="entry name" value="DISEASERSIST"/>
</dbReference>
<dbReference type="Gene3D" id="1.25.40.10">
    <property type="entry name" value="Tetratricopeptide repeat domain"/>
    <property type="match status" value="1"/>
</dbReference>
<dbReference type="CDD" id="cd00093">
    <property type="entry name" value="HTH_XRE"/>
    <property type="match status" value="1"/>
</dbReference>
<dbReference type="InterPro" id="IPR019734">
    <property type="entry name" value="TPR_rpt"/>
</dbReference>
<dbReference type="InterPro" id="IPR011990">
    <property type="entry name" value="TPR-like_helical_dom_sf"/>
</dbReference>
<keyword evidence="4" id="KW-1185">Reference proteome</keyword>
<dbReference type="Gene3D" id="1.10.260.40">
    <property type="entry name" value="lambda repressor-like DNA-binding domains"/>
    <property type="match status" value="1"/>
</dbReference>
<dbReference type="PANTHER" id="PTHR47691:SF3">
    <property type="entry name" value="HTH-TYPE TRANSCRIPTIONAL REGULATOR RV0890C-RELATED"/>
    <property type="match status" value="1"/>
</dbReference>
<dbReference type="SMART" id="SM00530">
    <property type="entry name" value="HTH_XRE"/>
    <property type="match status" value="1"/>
</dbReference>
<dbReference type="PROSITE" id="PS50943">
    <property type="entry name" value="HTH_CROC1"/>
    <property type="match status" value="1"/>
</dbReference>
<dbReference type="EMBL" id="JAINUL010000001">
    <property type="protein sequence ID" value="MCC0100210.1"/>
    <property type="molecule type" value="Genomic_DNA"/>
</dbReference>
<reference evidence="3 4" key="1">
    <citation type="submission" date="2021-08" db="EMBL/GenBank/DDBJ databases">
        <title>Genomic Architecture of Streptomyces flavotricini NGL1 and Streptomyces erythrochromogenes HMS4 With Differential Plant Beneficial attributes and laccase production capabilities.</title>
        <authorList>
            <person name="Salwan R."/>
            <person name="Kaur R."/>
            <person name="Sharma V."/>
        </authorList>
    </citation>
    <scope>NUCLEOTIDE SEQUENCE [LARGE SCALE GENOMIC DNA]</scope>
    <source>
        <strain evidence="3 4">NGL1</strain>
    </source>
</reference>
<feature type="region of interest" description="Disordered" evidence="1">
    <location>
        <begin position="196"/>
        <end position="216"/>
    </location>
</feature>
<dbReference type="InterPro" id="IPR010982">
    <property type="entry name" value="Lambda_DNA-bd_dom_sf"/>
</dbReference>
<dbReference type="InterPro" id="IPR001387">
    <property type="entry name" value="Cro/C1-type_HTH"/>
</dbReference>
<feature type="compositionally biased region" description="Basic and acidic residues" evidence="1">
    <location>
        <begin position="25"/>
        <end position="41"/>
    </location>
</feature>
<dbReference type="SUPFAM" id="SSF52540">
    <property type="entry name" value="P-loop containing nucleoside triphosphate hydrolases"/>
    <property type="match status" value="1"/>
</dbReference>
<feature type="domain" description="HTH cro/C1-type" evidence="2">
    <location>
        <begin position="132"/>
        <end position="187"/>
    </location>
</feature>
<dbReference type="InterPro" id="IPR002182">
    <property type="entry name" value="NB-ARC"/>
</dbReference>
<dbReference type="Pfam" id="PF13560">
    <property type="entry name" value="HTH_31"/>
    <property type="match status" value="1"/>
</dbReference>
<evidence type="ECO:0000259" key="2">
    <source>
        <dbReference type="PROSITE" id="PS50943"/>
    </source>
</evidence>
<gene>
    <name evidence="3" type="ORF">K7B10_36630</name>
</gene>
<dbReference type="InterPro" id="IPR027417">
    <property type="entry name" value="P-loop_NTPase"/>
</dbReference>
<dbReference type="SUPFAM" id="SSF47413">
    <property type="entry name" value="lambda repressor-like DNA-binding domains"/>
    <property type="match status" value="1"/>
</dbReference>
<evidence type="ECO:0000313" key="4">
    <source>
        <dbReference type="Proteomes" id="UP001520654"/>
    </source>
</evidence>
<accession>A0ABS8EGC8</accession>
<dbReference type="Gene3D" id="3.40.50.300">
    <property type="entry name" value="P-loop containing nucleotide triphosphate hydrolases"/>
    <property type="match status" value="1"/>
</dbReference>